<dbReference type="InterPro" id="IPR007788">
    <property type="entry name" value="QCT"/>
</dbReference>
<evidence type="ECO:0000256" key="1">
    <source>
        <dbReference type="SAM" id="SignalP"/>
    </source>
</evidence>
<proteinExistence type="predicted"/>
<keyword evidence="1" id="KW-0732">Signal</keyword>
<protein>
    <submittedName>
        <fullName evidence="2">Glutaminyl-peptide cyclotransferase</fullName>
    </submittedName>
</protein>
<dbReference type="PANTHER" id="PTHR31270">
    <property type="entry name" value="GLUTAMINYL-PEPTIDE CYCLOTRANSFERASE"/>
    <property type="match status" value="1"/>
</dbReference>
<gene>
    <name evidence="2" type="ORF">LQ327_02725</name>
</gene>
<sequence length="276" mass="29455">MRARERRQATVLLTVLLVSACSWSPSASPAPPTDALADPPPGVARLHVQVLGTVPHDPAAYTEGFELSADGRTLWEGTGETGASQLRATDPATGAVRRAVDLPSSQFGEGITILPDRIWQLTWQDHVVYERDPVTLAVRRTLPDDREGWGMCHTPSSDVITSDGGADLVVRDPTTFAARRTVPVTLGGAPLDQLNELDCTDGRTVWANVWRTDDIVGIDLASGHVTAVVDAAGLRPASTTSDPDAVLNGIAAIPGAPGQYLITGKRWPTTFRVRWG</sequence>
<name>A0ABS8P224_9PSEU</name>
<dbReference type="EMBL" id="JAJNDB010000001">
    <property type="protein sequence ID" value="MCD2192310.1"/>
    <property type="molecule type" value="Genomic_DNA"/>
</dbReference>
<dbReference type="Pfam" id="PF05096">
    <property type="entry name" value="Glu_cyclase_2"/>
    <property type="match status" value="1"/>
</dbReference>
<dbReference type="PROSITE" id="PS51257">
    <property type="entry name" value="PROKAR_LIPOPROTEIN"/>
    <property type="match status" value="1"/>
</dbReference>
<dbReference type="RefSeq" id="WP_230729988.1">
    <property type="nucleotide sequence ID" value="NZ_JAJNDB010000001.1"/>
</dbReference>
<dbReference type="SUPFAM" id="SSF50969">
    <property type="entry name" value="YVTN repeat-like/Quinoprotein amine dehydrogenase"/>
    <property type="match status" value="1"/>
</dbReference>
<dbReference type="Gene3D" id="2.130.10.10">
    <property type="entry name" value="YVTN repeat-like/Quinoprotein amine dehydrogenase"/>
    <property type="match status" value="1"/>
</dbReference>
<dbReference type="InterPro" id="IPR015943">
    <property type="entry name" value="WD40/YVTN_repeat-like_dom_sf"/>
</dbReference>
<accession>A0ABS8P224</accession>
<feature type="chain" id="PRO_5045839428" evidence="1">
    <location>
        <begin position="28"/>
        <end position="276"/>
    </location>
</feature>
<feature type="signal peptide" evidence="1">
    <location>
        <begin position="1"/>
        <end position="27"/>
    </location>
</feature>
<dbReference type="PANTHER" id="PTHR31270:SF1">
    <property type="entry name" value="GLUTAMINYL-PEPTIDE CYCLOTRANSFERASE"/>
    <property type="match status" value="1"/>
</dbReference>
<reference evidence="2 3" key="1">
    <citation type="submission" date="2021-11" db="EMBL/GenBank/DDBJ databases">
        <title>Draft genome sequence of Actinomycetospora sp. SF1 isolated from the rhizosphere soil.</title>
        <authorList>
            <person name="Duangmal K."/>
            <person name="Chantavorakit T."/>
        </authorList>
    </citation>
    <scope>NUCLEOTIDE SEQUENCE [LARGE SCALE GENOMIC DNA]</scope>
    <source>
        <strain evidence="2 3">TBRC 5722</strain>
    </source>
</reference>
<evidence type="ECO:0000313" key="3">
    <source>
        <dbReference type="Proteomes" id="UP001199469"/>
    </source>
</evidence>
<comment type="caution">
    <text evidence="2">The sequence shown here is derived from an EMBL/GenBank/DDBJ whole genome shotgun (WGS) entry which is preliminary data.</text>
</comment>
<keyword evidence="3" id="KW-1185">Reference proteome</keyword>
<dbReference type="InterPro" id="IPR011044">
    <property type="entry name" value="Quino_amine_DH_bsu"/>
</dbReference>
<evidence type="ECO:0000313" key="2">
    <source>
        <dbReference type="EMBL" id="MCD2192310.1"/>
    </source>
</evidence>
<organism evidence="2 3">
    <name type="scientific">Actinomycetospora endophytica</name>
    <dbReference type="NCBI Taxonomy" id="2291215"/>
    <lineage>
        <taxon>Bacteria</taxon>
        <taxon>Bacillati</taxon>
        <taxon>Actinomycetota</taxon>
        <taxon>Actinomycetes</taxon>
        <taxon>Pseudonocardiales</taxon>
        <taxon>Pseudonocardiaceae</taxon>
        <taxon>Actinomycetospora</taxon>
    </lineage>
</organism>
<dbReference type="Proteomes" id="UP001199469">
    <property type="component" value="Unassembled WGS sequence"/>
</dbReference>